<proteinExistence type="predicted"/>
<dbReference type="EMBL" id="SMCP01000009">
    <property type="protein sequence ID" value="TCV85272.1"/>
    <property type="molecule type" value="Genomic_DNA"/>
</dbReference>
<accession>A0A4R3Y1G0</accession>
<dbReference type="Proteomes" id="UP000305526">
    <property type="component" value="Unassembled WGS sequence"/>
</dbReference>
<dbReference type="EMBL" id="VDGV01000039">
    <property type="protein sequence ID" value="TNG92117.1"/>
    <property type="molecule type" value="Genomic_DNA"/>
</dbReference>
<evidence type="ECO:0000313" key="1">
    <source>
        <dbReference type="EMBL" id="TCV85272.1"/>
    </source>
</evidence>
<evidence type="ECO:0000313" key="3">
    <source>
        <dbReference type="Proteomes" id="UP000294619"/>
    </source>
</evidence>
<keyword evidence="4" id="KW-1185">Reference proteome</keyword>
<gene>
    <name evidence="1" type="ORF">EDC16_10950</name>
    <name evidence="2" type="ORF">FHQ21_05590</name>
</gene>
<comment type="caution">
    <text evidence="1">The sequence shown here is derived from an EMBL/GenBank/DDBJ whole genome shotgun (WGS) entry which is preliminary data.</text>
</comment>
<dbReference type="RefSeq" id="WP_132967643.1">
    <property type="nucleotide sequence ID" value="NZ_LEKL01000083.1"/>
</dbReference>
<dbReference type="Proteomes" id="UP000294619">
    <property type="component" value="Unassembled WGS sequence"/>
</dbReference>
<evidence type="ECO:0000313" key="2">
    <source>
        <dbReference type="EMBL" id="TNG92117.1"/>
    </source>
</evidence>
<dbReference type="PROSITE" id="PS51257">
    <property type="entry name" value="PROKAR_LIPOPROTEIN"/>
    <property type="match status" value="1"/>
</dbReference>
<dbReference type="AlphaFoldDB" id="A0A4R3Y1G0"/>
<organism evidence="1 3">
    <name type="scientific">Testudinibacter aquarius</name>
    <dbReference type="NCBI Taxonomy" id="1524974"/>
    <lineage>
        <taxon>Bacteria</taxon>
        <taxon>Pseudomonadati</taxon>
        <taxon>Pseudomonadota</taxon>
        <taxon>Gammaproteobacteria</taxon>
        <taxon>Pasteurellales</taxon>
        <taxon>Pasteurellaceae</taxon>
        <taxon>Testudinibacter</taxon>
    </lineage>
</organism>
<evidence type="ECO:0000313" key="4">
    <source>
        <dbReference type="Proteomes" id="UP000305526"/>
    </source>
</evidence>
<name>A0A4R3Y1G0_9PAST</name>
<protein>
    <recommendedName>
        <fullName evidence="5">Lipoprotein</fullName>
    </recommendedName>
</protein>
<sequence>MIKTFFIGAICLSLSACSILKSDPIKEQQEKAQKDKIIETQWVTLSSGQKIEVRYVHNPDYNEQPNEVLYIIKPDHSTKETTTRVLGFAAQLLLTGSAQGDGFKKEDLTGSPTELRAIHQNYAFKQYIKQLEKDLVLDRKDNKVYSNAPIRFYPKKFRLIYDEYNGNTYSLKYQFTAIPTLNEQLAKKGEIFSSYYCFGTDNNKYTLEKWRENSYANVVEKAKSMVDQCFSGSYQRIWDEHLETLKMSFL</sequence>
<evidence type="ECO:0008006" key="5">
    <source>
        <dbReference type="Google" id="ProtNLM"/>
    </source>
</evidence>
<reference evidence="1 3" key="1">
    <citation type="submission" date="2019-03" db="EMBL/GenBank/DDBJ databases">
        <title>Genomic Encyclopedia of Type Strains, Phase IV (KMG-IV): sequencing the most valuable type-strain genomes for metagenomic binning, comparative biology and taxonomic classification.</title>
        <authorList>
            <person name="Goeker M."/>
        </authorList>
    </citation>
    <scope>NUCLEOTIDE SEQUENCE [LARGE SCALE GENOMIC DNA]</scope>
    <source>
        <strain evidence="1 3">DSM 28140</strain>
    </source>
</reference>
<reference evidence="2 4" key="2">
    <citation type="submission" date="2019-05" db="EMBL/GenBank/DDBJ databases">
        <title>Pasteurellaceae isolates from reptiles.</title>
        <authorList>
            <person name="Bojesen A.M."/>
            <person name="Lund E."/>
        </authorList>
    </citation>
    <scope>NUCLEOTIDE SEQUENCE [LARGE SCALE GENOMIC DNA]</scope>
    <source>
        <strain evidence="2 4">ELNT2x</strain>
    </source>
</reference>